<keyword evidence="4" id="KW-1185">Reference proteome</keyword>
<accession>A0A023BR69</accession>
<dbReference type="Proteomes" id="UP000023541">
    <property type="component" value="Unassembled WGS sequence"/>
</dbReference>
<dbReference type="CDD" id="cd00156">
    <property type="entry name" value="REC"/>
    <property type="match status" value="1"/>
</dbReference>
<gene>
    <name evidence="3" type="ORF">ATO12_25120</name>
</gene>
<evidence type="ECO:0000313" key="3">
    <source>
        <dbReference type="EMBL" id="EZH72218.1"/>
    </source>
</evidence>
<dbReference type="AlphaFoldDB" id="A0A023BR69"/>
<name>A0A023BR69_9FLAO</name>
<reference evidence="3 4" key="1">
    <citation type="submission" date="2014-04" db="EMBL/GenBank/DDBJ databases">
        <title>Aquimarina sp. 22II-S11-z7 Genome Sequencing.</title>
        <authorList>
            <person name="Lai Q."/>
        </authorList>
    </citation>
    <scope>NUCLEOTIDE SEQUENCE [LARGE SCALE GENOMIC DNA]</scope>
    <source>
        <strain evidence="3 4">22II-S11-z7</strain>
    </source>
</reference>
<dbReference type="SMART" id="SM00448">
    <property type="entry name" value="REC"/>
    <property type="match status" value="1"/>
</dbReference>
<sequence length="145" mass="17042">MMKKLKRFLLIDDSKATNFFNKTIIEKVQCVEEVFIAENGKQALEHIQSEIVPEIIFLDINMPVMDGWEFITEYQKLEDRYKGSIIILMLGTELSKEDQEKAERILEIKEYAQKMLTKEIVCKIVTKYFKSSELDSCSESYKKIL</sequence>
<evidence type="ECO:0000313" key="4">
    <source>
        <dbReference type="Proteomes" id="UP000023541"/>
    </source>
</evidence>
<dbReference type="SUPFAM" id="SSF52172">
    <property type="entry name" value="CheY-like"/>
    <property type="match status" value="1"/>
</dbReference>
<dbReference type="PANTHER" id="PTHR43228">
    <property type="entry name" value="TWO-COMPONENT RESPONSE REGULATOR"/>
    <property type="match status" value="1"/>
</dbReference>
<dbReference type="InterPro" id="IPR001789">
    <property type="entry name" value="Sig_transdc_resp-reg_receiver"/>
</dbReference>
<evidence type="ECO:0000259" key="2">
    <source>
        <dbReference type="PROSITE" id="PS50110"/>
    </source>
</evidence>
<comment type="caution">
    <text evidence="3">The sequence shown here is derived from an EMBL/GenBank/DDBJ whole genome shotgun (WGS) entry which is preliminary data.</text>
</comment>
<dbReference type="PROSITE" id="PS50110">
    <property type="entry name" value="RESPONSE_REGULATORY"/>
    <property type="match status" value="1"/>
</dbReference>
<dbReference type="PANTHER" id="PTHR43228:SF1">
    <property type="entry name" value="TWO-COMPONENT RESPONSE REGULATOR ARR22"/>
    <property type="match status" value="1"/>
</dbReference>
<dbReference type="Gene3D" id="3.40.50.2300">
    <property type="match status" value="1"/>
</dbReference>
<keyword evidence="1" id="KW-0597">Phosphoprotein</keyword>
<dbReference type="InterPro" id="IPR052048">
    <property type="entry name" value="ST_Response_Regulator"/>
</dbReference>
<dbReference type="GO" id="GO:0000160">
    <property type="term" value="P:phosphorelay signal transduction system"/>
    <property type="evidence" value="ECO:0007669"/>
    <property type="project" value="InterPro"/>
</dbReference>
<organism evidence="3 4">
    <name type="scientific">Aquimarina atlantica</name>
    <dbReference type="NCBI Taxonomy" id="1317122"/>
    <lineage>
        <taxon>Bacteria</taxon>
        <taxon>Pseudomonadati</taxon>
        <taxon>Bacteroidota</taxon>
        <taxon>Flavobacteriia</taxon>
        <taxon>Flavobacteriales</taxon>
        <taxon>Flavobacteriaceae</taxon>
        <taxon>Aquimarina</taxon>
    </lineage>
</organism>
<dbReference type="Pfam" id="PF00072">
    <property type="entry name" value="Response_reg"/>
    <property type="match status" value="1"/>
</dbReference>
<proteinExistence type="predicted"/>
<dbReference type="OrthoDB" id="673128at2"/>
<dbReference type="EMBL" id="AQRA01000009">
    <property type="protein sequence ID" value="EZH72218.1"/>
    <property type="molecule type" value="Genomic_DNA"/>
</dbReference>
<protein>
    <recommendedName>
        <fullName evidence="2">Response regulatory domain-containing protein</fullName>
    </recommendedName>
</protein>
<feature type="domain" description="Response regulatory" evidence="2">
    <location>
        <begin position="7"/>
        <end position="129"/>
    </location>
</feature>
<dbReference type="eggNOG" id="COG0784">
    <property type="taxonomic scope" value="Bacteria"/>
</dbReference>
<dbReference type="InterPro" id="IPR011006">
    <property type="entry name" value="CheY-like_superfamily"/>
</dbReference>
<evidence type="ECO:0000256" key="1">
    <source>
        <dbReference type="PROSITE-ProRule" id="PRU00169"/>
    </source>
</evidence>
<feature type="modified residue" description="4-aspartylphosphate" evidence="1">
    <location>
        <position position="59"/>
    </location>
</feature>
<dbReference type="STRING" id="1317122.ATO12_25120"/>